<feature type="region of interest" description="Disordered" evidence="17">
    <location>
        <begin position="542"/>
        <end position="579"/>
    </location>
</feature>
<evidence type="ECO:0000256" key="15">
    <source>
        <dbReference type="PROSITE-ProRule" id="PRU00377"/>
    </source>
</evidence>
<comment type="function">
    <text evidence="16">Putative Notch ligand involved in the mediation of Notch signaling.</text>
</comment>
<name>A0A811LD03_9BILA</name>
<evidence type="ECO:0000256" key="8">
    <source>
        <dbReference type="ARBA" id="ARBA00022782"/>
    </source>
</evidence>
<dbReference type="SUPFAM" id="SSF57184">
    <property type="entry name" value="Growth factor receptor domain"/>
    <property type="match status" value="1"/>
</dbReference>
<evidence type="ECO:0000256" key="4">
    <source>
        <dbReference type="ARBA" id="ARBA00022536"/>
    </source>
</evidence>
<evidence type="ECO:0000256" key="5">
    <source>
        <dbReference type="ARBA" id="ARBA00022692"/>
    </source>
</evidence>
<evidence type="ECO:0000256" key="10">
    <source>
        <dbReference type="ARBA" id="ARBA00022989"/>
    </source>
</evidence>
<feature type="disulfide bond" evidence="15">
    <location>
        <begin position="154"/>
        <end position="163"/>
    </location>
</feature>
<evidence type="ECO:0000256" key="7">
    <source>
        <dbReference type="ARBA" id="ARBA00022737"/>
    </source>
</evidence>
<feature type="compositionally biased region" description="Basic and acidic residues" evidence="17">
    <location>
        <begin position="542"/>
        <end position="552"/>
    </location>
</feature>
<keyword evidence="3" id="KW-1003">Cell membrane</keyword>
<dbReference type="PANTHER" id="PTHR24049">
    <property type="entry name" value="CRUMBS FAMILY MEMBER"/>
    <property type="match status" value="1"/>
</dbReference>
<dbReference type="AlphaFoldDB" id="A0A811LD03"/>
<dbReference type="InterPro" id="IPR000742">
    <property type="entry name" value="EGF"/>
</dbReference>
<evidence type="ECO:0000256" key="9">
    <source>
        <dbReference type="ARBA" id="ARBA00022837"/>
    </source>
</evidence>
<evidence type="ECO:0000256" key="14">
    <source>
        <dbReference type="PROSITE-ProRule" id="PRU00076"/>
    </source>
</evidence>
<protein>
    <recommendedName>
        <fullName evidence="16">Delta-like protein</fullName>
    </recommendedName>
</protein>
<feature type="disulfide bond" evidence="14">
    <location>
        <begin position="292"/>
        <end position="301"/>
    </location>
</feature>
<feature type="disulfide bond" evidence="14">
    <location>
        <begin position="448"/>
        <end position="457"/>
    </location>
</feature>
<keyword evidence="10 16" id="KW-1133">Transmembrane helix</keyword>
<evidence type="ECO:0000256" key="11">
    <source>
        <dbReference type="ARBA" id="ARBA00023136"/>
    </source>
</evidence>
<evidence type="ECO:0000256" key="16">
    <source>
        <dbReference type="RuleBase" id="RU280815"/>
    </source>
</evidence>
<keyword evidence="5 16" id="KW-0812">Transmembrane</keyword>
<dbReference type="GO" id="GO:0030154">
    <property type="term" value="P:cell differentiation"/>
    <property type="evidence" value="ECO:0007669"/>
    <property type="project" value="UniProtKB-KW"/>
</dbReference>
<dbReference type="SMART" id="SM00179">
    <property type="entry name" value="EGF_CA"/>
    <property type="match status" value="4"/>
</dbReference>
<dbReference type="FunFam" id="2.10.25.10:FF:000294">
    <property type="entry name" value="Delta-like protein"/>
    <property type="match status" value="1"/>
</dbReference>
<sequence>MRISQLCSSRIGILMLLLVQMFEQTHALSILTFNFSNQFRSNHCKARNCRTKICVKQYQHKFTPNEYCIFGGHTVDWTWVEEGDSHVTKIPINNTRNSVTVIIETFLFNITTLKPLEKDENGNSLVDLQVWKGTLPSKYAHIDTKKDLTFKSECALDYYGEDCWTHCQIQDFDKRIGEFECNSKGEKVCKAGFYGQKCDRATACSSDCLNGYCNKNGECMCNIGYQGENCDRCKPSKGCANGYCERPNECKCFPGYSGINCTFLSSVCEAKRPCLNGGKCKNMDRGSYRCDCPPGFIGTQCEKKINSCNDSPCQNGGKCVQPFGHPLSCKCPEGTFGQYCQVKSQSCDDLPCQNGAQCFQIRGKVHCACSQGYRGDICDQKVLACTESSCGNGGECVENPLKPGGIECKCPTGFFGSHCEMVVHDCRSSPCLNQGKCVKNETGYNCQCKSGFTGGYCEIVIRQMEVEHKAYVFFSIPIIIITIIVITAFIALLLFVKKNLNMPAFLEQIQRESPAPPPYSEASIVGTKLLVRSMSNTEELKELRADELGKGDKSRRKRSPSNDYSSEPTEVDSLYNHKS</sequence>
<dbReference type="PROSITE" id="PS00022">
    <property type="entry name" value="EGF_1"/>
    <property type="match status" value="6"/>
</dbReference>
<reference evidence="22" key="1">
    <citation type="submission" date="2020-09" db="EMBL/GenBank/DDBJ databases">
        <authorList>
            <person name="Kikuchi T."/>
        </authorList>
    </citation>
    <scope>NUCLEOTIDE SEQUENCE</scope>
    <source>
        <strain evidence="22">SH1</strain>
    </source>
</reference>
<keyword evidence="8" id="KW-0221">Differentiation</keyword>
<evidence type="ECO:0000256" key="13">
    <source>
        <dbReference type="ARBA" id="ARBA00023180"/>
    </source>
</evidence>
<comment type="caution">
    <text evidence="14">Lacks conserved residue(s) required for the propagation of feature annotation.</text>
</comment>
<evidence type="ECO:0000256" key="18">
    <source>
        <dbReference type="SAM" id="Phobius"/>
    </source>
</evidence>
<accession>A0A811LD03</accession>
<feature type="transmembrane region" description="Helical" evidence="18">
    <location>
        <begin position="471"/>
        <end position="496"/>
    </location>
</feature>
<dbReference type="CDD" id="cd00054">
    <property type="entry name" value="EGF_CA"/>
    <property type="match status" value="2"/>
</dbReference>
<feature type="domain" description="DSL" evidence="21">
    <location>
        <begin position="152"/>
        <end position="198"/>
    </location>
</feature>
<feature type="disulfide bond" evidence="15">
    <location>
        <begin position="189"/>
        <end position="198"/>
    </location>
</feature>
<dbReference type="PANTHER" id="PTHR24049:SF22">
    <property type="entry name" value="DROSOPHILA CRUMBS HOMOLOG"/>
    <property type="match status" value="1"/>
</dbReference>
<keyword evidence="2 16" id="KW-0217">Developmental protein</keyword>
<keyword evidence="23" id="KW-1185">Reference proteome</keyword>
<dbReference type="GO" id="GO:0032991">
    <property type="term" value="C:protein-containing complex"/>
    <property type="evidence" value="ECO:0007669"/>
    <property type="project" value="TreeGrafter"/>
</dbReference>
<gene>
    <name evidence="22" type="ORF">BOKJ2_LOCUS11640</name>
</gene>
<proteinExistence type="predicted"/>
<dbReference type="InterPro" id="IPR001774">
    <property type="entry name" value="DSL"/>
</dbReference>
<dbReference type="GO" id="GO:0045197">
    <property type="term" value="P:establishment or maintenance of epithelial cell apical/basal polarity"/>
    <property type="evidence" value="ECO:0007669"/>
    <property type="project" value="TreeGrafter"/>
</dbReference>
<evidence type="ECO:0000256" key="17">
    <source>
        <dbReference type="SAM" id="MobiDB-lite"/>
    </source>
</evidence>
<evidence type="ECO:0000256" key="3">
    <source>
        <dbReference type="ARBA" id="ARBA00022475"/>
    </source>
</evidence>
<feature type="chain" id="PRO_5035595695" description="Delta-like protein" evidence="19">
    <location>
        <begin position="28"/>
        <end position="579"/>
    </location>
</feature>
<feature type="disulfide bond" evidence="14">
    <location>
        <begin position="331"/>
        <end position="340"/>
    </location>
</feature>
<feature type="disulfide bond" evidence="14">
    <location>
        <begin position="369"/>
        <end position="378"/>
    </location>
</feature>
<comment type="subcellular location">
    <subcellularLocation>
        <location evidence="1">Cell membrane</location>
        <topology evidence="1">Single-pass type I membrane protein</topology>
    </subcellularLocation>
    <subcellularLocation>
        <location evidence="16">Membrane</location>
        <topology evidence="16">Single-pass type I membrane protein</topology>
    </subcellularLocation>
</comment>
<feature type="domain" description="EGF-like" evidence="20">
    <location>
        <begin position="343"/>
        <end position="379"/>
    </location>
</feature>
<evidence type="ECO:0000313" key="22">
    <source>
        <dbReference type="EMBL" id="CAD5225562.1"/>
    </source>
</evidence>
<dbReference type="InterPro" id="IPR051022">
    <property type="entry name" value="Notch_Cell-Fate_Det"/>
</dbReference>
<keyword evidence="4 14" id="KW-0245">EGF-like domain</keyword>
<evidence type="ECO:0000259" key="20">
    <source>
        <dbReference type="PROSITE" id="PS50026"/>
    </source>
</evidence>
<keyword evidence="6 16" id="KW-0732">Signal</keyword>
<dbReference type="PROSITE" id="PS50026">
    <property type="entry name" value="EGF_3"/>
    <property type="match status" value="5"/>
</dbReference>
<evidence type="ECO:0000256" key="6">
    <source>
        <dbReference type="ARBA" id="ARBA00022729"/>
    </source>
</evidence>
<feature type="domain" description="EGF-like" evidence="20">
    <location>
        <begin position="264"/>
        <end position="302"/>
    </location>
</feature>
<dbReference type="EMBL" id="CAJFCW020000005">
    <property type="protein sequence ID" value="CAG9121073.1"/>
    <property type="molecule type" value="Genomic_DNA"/>
</dbReference>
<dbReference type="GO" id="GO:0007154">
    <property type="term" value="P:cell communication"/>
    <property type="evidence" value="ECO:0007669"/>
    <property type="project" value="InterPro"/>
</dbReference>
<keyword evidence="12 14" id="KW-1015">Disulfide bond</keyword>
<evidence type="ECO:0000256" key="2">
    <source>
        <dbReference type="ARBA" id="ARBA00022473"/>
    </source>
</evidence>
<dbReference type="Proteomes" id="UP000783686">
    <property type="component" value="Unassembled WGS sequence"/>
</dbReference>
<dbReference type="GO" id="GO:0005886">
    <property type="term" value="C:plasma membrane"/>
    <property type="evidence" value="ECO:0007669"/>
    <property type="project" value="UniProtKB-SubCell"/>
</dbReference>
<dbReference type="Pfam" id="PF00008">
    <property type="entry name" value="EGF"/>
    <property type="match status" value="4"/>
</dbReference>
<dbReference type="Gene3D" id="2.10.25.140">
    <property type="match status" value="1"/>
</dbReference>
<evidence type="ECO:0000259" key="21">
    <source>
        <dbReference type="PROSITE" id="PS51051"/>
    </source>
</evidence>
<dbReference type="PROSITE" id="PS01186">
    <property type="entry name" value="EGF_2"/>
    <property type="match status" value="5"/>
</dbReference>
<keyword evidence="11 16" id="KW-0472">Membrane</keyword>
<evidence type="ECO:0000256" key="19">
    <source>
        <dbReference type="SAM" id="SignalP"/>
    </source>
</evidence>
<dbReference type="SUPFAM" id="SSF57196">
    <property type="entry name" value="EGF/Laminin"/>
    <property type="match status" value="3"/>
</dbReference>
<keyword evidence="13" id="KW-0325">Glycoprotein</keyword>
<feature type="domain" description="EGF-like" evidence="20">
    <location>
        <begin position="381"/>
        <end position="420"/>
    </location>
</feature>
<dbReference type="Proteomes" id="UP000614601">
    <property type="component" value="Unassembled WGS sequence"/>
</dbReference>
<dbReference type="FunFam" id="2.10.25.10:FF:000391">
    <property type="entry name" value="Weary, isoform C"/>
    <property type="match status" value="1"/>
</dbReference>
<dbReference type="InterPro" id="IPR009030">
    <property type="entry name" value="Growth_fac_rcpt_cys_sf"/>
</dbReference>
<dbReference type="InterPro" id="IPR001881">
    <property type="entry name" value="EGF-like_Ca-bd_dom"/>
</dbReference>
<dbReference type="EMBL" id="CAJFDH010000005">
    <property type="protein sequence ID" value="CAD5225562.1"/>
    <property type="molecule type" value="Genomic_DNA"/>
</dbReference>
<dbReference type="OrthoDB" id="5912267at2759"/>
<evidence type="ECO:0000313" key="23">
    <source>
        <dbReference type="Proteomes" id="UP000614601"/>
    </source>
</evidence>
<dbReference type="GO" id="GO:0023052">
    <property type="term" value="P:signaling"/>
    <property type="evidence" value="ECO:0007669"/>
    <property type="project" value="UniProtKB-ARBA"/>
</dbReference>
<keyword evidence="7 16" id="KW-0677">Repeat</keyword>
<feature type="signal peptide" evidence="19">
    <location>
        <begin position="1"/>
        <end position="27"/>
    </location>
</feature>
<dbReference type="Pfam" id="PF01414">
    <property type="entry name" value="DSL"/>
    <property type="match status" value="1"/>
</dbReference>
<dbReference type="SMART" id="SM00051">
    <property type="entry name" value="DSL"/>
    <property type="match status" value="1"/>
</dbReference>
<feature type="domain" description="EGF-like" evidence="20">
    <location>
        <begin position="422"/>
        <end position="458"/>
    </location>
</feature>
<evidence type="ECO:0000256" key="12">
    <source>
        <dbReference type="ARBA" id="ARBA00023157"/>
    </source>
</evidence>
<dbReference type="Gene3D" id="2.10.25.10">
    <property type="entry name" value="Laminin"/>
    <property type="match status" value="6"/>
</dbReference>
<organism evidence="22 23">
    <name type="scientific">Bursaphelenchus okinawaensis</name>
    <dbReference type="NCBI Taxonomy" id="465554"/>
    <lineage>
        <taxon>Eukaryota</taxon>
        <taxon>Metazoa</taxon>
        <taxon>Ecdysozoa</taxon>
        <taxon>Nematoda</taxon>
        <taxon>Chromadorea</taxon>
        <taxon>Rhabditida</taxon>
        <taxon>Tylenchina</taxon>
        <taxon>Tylenchomorpha</taxon>
        <taxon>Aphelenchoidea</taxon>
        <taxon>Aphelenchoididae</taxon>
        <taxon>Bursaphelenchus</taxon>
    </lineage>
</organism>
<comment type="caution">
    <text evidence="22">The sequence shown here is derived from an EMBL/GenBank/DDBJ whole genome shotgun (WGS) entry which is preliminary data.</text>
</comment>
<dbReference type="PROSITE" id="PS51051">
    <property type="entry name" value="DSL"/>
    <property type="match status" value="1"/>
</dbReference>
<dbReference type="SMART" id="SM00181">
    <property type="entry name" value="EGF"/>
    <property type="match status" value="8"/>
</dbReference>
<keyword evidence="9" id="KW-0106">Calcium</keyword>
<dbReference type="GO" id="GO:0005509">
    <property type="term" value="F:calcium ion binding"/>
    <property type="evidence" value="ECO:0007669"/>
    <property type="project" value="InterPro"/>
</dbReference>
<feature type="disulfide bond" evidence="14">
    <location>
        <begin position="410"/>
        <end position="419"/>
    </location>
</feature>
<evidence type="ECO:0000256" key="1">
    <source>
        <dbReference type="ARBA" id="ARBA00004251"/>
    </source>
</evidence>
<feature type="domain" description="EGF-like" evidence="20">
    <location>
        <begin position="304"/>
        <end position="341"/>
    </location>
</feature>
<dbReference type="GO" id="GO:0007157">
    <property type="term" value="P:heterophilic cell-cell adhesion via plasma membrane cell adhesion molecules"/>
    <property type="evidence" value="ECO:0007669"/>
    <property type="project" value="TreeGrafter"/>
</dbReference>